<dbReference type="SMART" id="SM00252">
    <property type="entry name" value="SH2"/>
    <property type="match status" value="1"/>
</dbReference>
<evidence type="ECO:0000313" key="3">
    <source>
        <dbReference type="EMBL" id="GCB84965.1"/>
    </source>
</evidence>
<keyword evidence="4" id="KW-1185">Reference proteome</keyword>
<protein>
    <recommendedName>
        <fullName evidence="2">SH2 domain-containing protein</fullName>
    </recommendedName>
</protein>
<dbReference type="InterPro" id="IPR051853">
    <property type="entry name" value="SH2-Ras-GEF_adapter"/>
</dbReference>
<dbReference type="InterPro" id="IPR036860">
    <property type="entry name" value="SH2_dom_sf"/>
</dbReference>
<dbReference type="OrthoDB" id="9938362at2759"/>
<dbReference type="Pfam" id="PF00017">
    <property type="entry name" value="SH2"/>
    <property type="match status" value="1"/>
</dbReference>
<dbReference type="EMBL" id="BFAA01118025">
    <property type="protein sequence ID" value="GCB84965.1"/>
    <property type="molecule type" value="Genomic_DNA"/>
</dbReference>
<dbReference type="STRING" id="75743.A0A401QHW9"/>
<keyword evidence="1" id="KW-0727">SH2 domain</keyword>
<evidence type="ECO:0000259" key="2">
    <source>
        <dbReference type="PROSITE" id="PS50001"/>
    </source>
</evidence>
<dbReference type="PRINTS" id="PR00401">
    <property type="entry name" value="SH2DOMAIN"/>
</dbReference>
<organism evidence="3 4">
    <name type="scientific">Scyliorhinus torazame</name>
    <name type="common">Cloudy catshark</name>
    <name type="synonym">Catulus torazame</name>
    <dbReference type="NCBI Taxonomy" id="75743"/>
    <lineage>
        <taxon>Eukaryota</taxon>
        <taxon>Metazoa</taxon>
        <taxon>Chordata</taxon>
        <taxon>Craniata</taxon>
        <taxon>Vertebrata</taxon>
        <taxon>Chondrichthyes</taxon>
        <taxon>Elasmobranchii</taxon>
        <taxon>Galeomorphii</taxon>
        <taxon>Galeoidea</taxon>
        <taxon>Carcharhiniformes</taxon>
        <taxon>Scyliorhinidae</taxon>
        <taxon>Scyliorhinus</taxon>
    </lineage>
</organism>
<dbReference type="PANTHER" id="PTHR14247:SF8">
    <property type="entry name" value="RAS-GEF DOMAIN-CONTAINING PROTEIN"/>
    <property type="match status" value="1"/>
</dbReference>
<dbReference type="PANTHER" id="PTHR14247">
    <property type="entry name" value="BREAST CANCER ANTI-ESTROGEN RESISTANCE PROTEIN 3 HOMOLOG-LIKE PROTEIN"/>
    <property type="match status" value="1"/>
</dbReference>
<evidence type="ECO:0000256" key="1">
    <source>
        <dbReference type="PROSITE-ProRule" id="PRU00191"/>
    </source>
</evidence>
<comment type="caution">
    <text evidence="3">The sequence shown here is derived from an EMBL/GenBank/DDBJ whole genome shotgun (WGS) entry which is preliminary data.</text>
</comment>
<feature type="domain" description="SH2" evidence="2">
    <location>
        <begin position="11"/>
        <end position="64"/>
    </location>
</feature>
<reference evidence="3 4" key="1">
    <citation type="journal article" date="2018" name="Nat. Ecol. Evol.">
        <title>Shark genomes provide insights into elasmobranch evolution and the origin of vertebrates.</title>
        <authorList>
            <person name="Hara Y"/>
            <person name="Yamaguchi K"/>
            <person name="Onimaru K"/>
            <person name="Kadota M"/>
            <person name="Koyanagi M"/>
            <person name="Keeley SD"/>
            <person name="Tatsumi K"/>
            <person name="Tanaka K"/>
            <person name="Motone F"/>
            <person name="Kageyama Y"/>
            <person name="Nozu R"/>
            <person name="Adachi N"/>
            <person name="Nishimura O"/>
            <person name="Nakagawa R"/>
            <person name="Tanegashima C"/>
            <person name="Kiyatake I"/>
            <person name="Matsumoto R"/>
            <person name="Murakumo K"/>
            <person name="Nishida K"/>
            <person name="Terakita A"/>
            <person name="Kuratani S"/>
            <person name="Sato K"/>
            <person name="Hyodo S Kuraku.S."/>
        </authorList>
    </citation>
    <scope>NUCLEOTIDE SEQUENCE [LARGE SCALE GENOMIC DNA]</scope>
</reference>
<feature type="non-terminal residue" evidence="3">
    <location>
        <position position="64"/>
    </location>
</feature>
<dbReference type="SUPFAM" id="SSF55550">
    <property type="entry name" value="SH2 domain"/>
    <property type="match status" value="1"/>
</dbReference>
<sequence length="64" mass="7339">MEEEQLKQQSWYHGKISRKVAEKLLVMDGDFLVRESLTNPGQYVLTGMHNCQAKHLLLVDPEGV</sequence>
<dbReference type="InterPro" id="IPR000980">
    <property type="entry name" value="SH2"/>
</dbReference>
<dbReference type="Proteomes" id="UP000288216">
    <property type="component" value="Unassembled WGS sequence"/>
</dbReference>
<dbReference type="Gene3D" id="3.30.505.10">
    <property type="entry name" value="SH2 domain"/>
    <property type="match status" value="1"/>
</dbReference>
<dbReference type="AlphaFoldDB" id="A0A401QHW9"/>
<name>A0A401QHW9_SCYTO</name>
<accession>A0A401QHW9</accession>
<dbReference type="OMA" id="XPRPAEW"/>
<dbReference type="PROSITE" id="PS50001">
    <property type="entry name" value="SH2"/>
    <property type="match status" value="1"/>
</dbReference>
<evidence type="ECO:0000313" key="4">
    <source>
        <dbReference type="Proteomes" id="UP000288216"/>
    </source>
</evidence>
<proteinExistence type="predicted"/>
<gene>
    <name evidence="3" type="ORF">scyTo_0025689</name>
</gene>